<keyword evidence="3" id="KW-1185">Reference proteome</keyword>
<dbReference type="InParanoid" id="A0A0H2RJR3"/>
<reference evidence="2 3" key="1">
    <citation type="submission" date="2015-04" db="EMBL/GenBank/DDBJ databases">
        <title>Complete genome sequence of Schizopora paradoxa KUC8140, a cosmopolitan wood degrader in East Asia.</title>
        <authorList>
            <consortium name="DOE Joint Genome Institute"/>
            <person name="Min B."/>
            <person name="Park H."/>
            <person name="Jang Y."/>
            <person name="Kim J.-J."/>
            <person name="Kim K.H."/>
            <person name="Pangilinan J."/>
            <person name="Lipzen A."/>
            <person name="Riley R."/>
            <person name="Grigoriev I.V."/>
            <person name="Spatafora J.W."/>
            <person name="Choi I.-G."/>
        </authorList>
    </citation>
    <scope>NUCLEOTIDE SEQUENCE [LARGE SCALE GENOMIC DNA]</scope>
    <source>
        <strain evidence="2 3">KUC8140</strain>
    </source>
</reference>
<feature type="compositionally biased region" description="Basic and acidic residues" evidence="1">
    <location>
        <begin position="19"/>
        <end position="42"/>
    </location>
</feature>
<evidence type="ECO:0000313" key="2">
    <source>
        <dbReference type="EMBL" id="KLO09698.1"/>
    </source>
</evidence>
<dbReference type="EMBL" id="KQ086047">
    <property type="protein sequence ID" value="KLO09698.1"/>
    <property type="molecule type" value="Genomic_DNA"/>
</dbReference>
<evidence type="ECO:0008006" key="4">
    <source>
        <dbReference type="Google" id="ProtNLM"/>
    </source>
</evidence>
<organism evidence="2 3">
    <name type="scientific">Schizopora paradoxa</name>
    <dbReference type="NCBI Taxonomy" id="27342"/>
    <lineage>
        <taxon>Eukaryota</taxon>
        <taxon>Fungi</taxon>
        <taxon>Dikarya</taxon>
        <taxon>Basidiomycota</taxon>
        <taxon>Agaricomycotina</taxon>
        <taxon>Agaricomycetes</taxon>
        <taxon>Hymenochaetales</taxon>
        <taxon>Schizoporaceae</taxon>
        <taxon>Schizopora</taxon>
    </lineage>
</organism>
<evidence type="ECO:0000256" key="1">
    <source>
        <dbReference type="SAM" id="MobiDB-lite"/>
    </source>
</evidence>
<sequence>MSFDFGGFNFNPFTHDKAREHHEYLESRAQEQGSGHDSEKPRGAPLSHEIIAGAAAFEVMKGFEKHKEQHGKEETLAGLAAAEAINIAEKHHHKLEDHERKDLAVKAVQQTAHLANEREEGGRSDRRDRREFERPERERDVEVETETKKVYRNDYY</sequence>
<proteinExistence type="predicted"/>
<dbReference type="AlphaFoldDB" id="A0A0H2RJR3"/>
<name>A0A0H2RJR3_9AGAM</name>
<gene>
    <name evidence="2" type="ORF">SCHPADRAFT_943415</name>
</gene>
<dbReference type="Proteomes" id="UP000053477">
    <property type="component" value="Unassembled WGS sequence"/>
</dbReference>
<protein>
    <recommendedName>
        <fullName evidence="4">CipC-like antibiotic response protein</fullName>
    </recommendedName>
</protein>
<evidence type="ECO:0000313" key="3">
    <source>
        <dbReference type="Proteomes" id="UP000053477"/>
    </source>
</evidence>
<dbReference type="Pfam" id="PF12585">
    <property type="entry name" value="DUF3759"/>
    <property type="match status" value="1"/>
</dbReference>
<dbReference type="InterPro" id="IPR022234">
    <property type="entry name" value="DUF3759"/>
</dbReference>
<feature type="region of interest" description="Disordered" evidence="1">
    <location>
        <begin position="19"/>
        <end position="47"/>
    </location>
</feature>
<feature type="compositionally biased region" description="Basic and acidic residues" evidence="1">
    <location>
        <begin position="115"/>
        <end position="145"/>
    </location>
</feature>
<feature type="region of interest" description="Disordered" evidence="1">
    <location>
        <begin position="111"/>
        <end position="145"/>
    </location>
</feature>
<accession>A0A0H2RJR3</accession>